<dbReference type="Pfam" id="PF11241">
    <property type="entry name" value="DUF3043"/>
    <property type="match status" value="1"/>
</dbReference>
<evidence type="ECO:0000256" key="1">
    <source>
        <dbReference type="SAM" id="Coils"/>
    </source>
</evidence>
<keyword evidence="3" id="KW-0472">Membrane</keyword>
<evidence type="ECO:0000256" key="3">
    <source>
        <dbReference type="SAM" id="Phobius"/>
    </source>
</evidence>
<dbReference type="KEGG" id="ccho:CCHOA_07950"/>
<accession>A0A3G6J850</accession>
<dbReference type="AlphaFoldDB" id="A0A3G6J850"/>
<reference evidence="4 5" key="1">
    <citation type="submission" date="2018-11" db="EMBL/GenBank/DDBJ databases">
        <authorList>
            <person name="Kleinhagauer T."/>
            <person name="Glaeser S.P."/>
            <person name="Spergser J."/>
            <person name="Ruckert C."/>
            <person name="Kaempfer P."/>
            <person name="Busse H.-J."/>
        </authorList>
    </citation>
    <scope>NUCLEOTIDE SEQUENCE [LARGE SCALE GENOMIC DNA]</scope>
    <source>
        <strain evidence="4 5">200CH</strain>
    </source>
</reference>
<feature type="transmembrane region" description="Helical" evidence="3">
    <location>
        <begin position="183"/>
        <end position="205"/>
    </location>
</feature>
<name>A0A3G6J850_9CORY</name>
<evidence type="ECO:0000313" key="5">
    <source>
        <dbReference type="Proteomes" id="UP000269019"/>
    </source>
</evidence>
<feature type="region of interest" description="Disordered" evidence="2">
    <location>
        <begin position="35"/>
        <end position="100"/>
    </location>
</feature>
<dbReference type="InterPro" id="IPR021403">
    <property type="entry name" value="DUF3043"/>
</dbReference>
<protein>
    <recommendedName>
        <fullName evidence="6">DUF3043 domain-containing protein</fullName>
    </recommendedName>
</protein>
<evidence type="ECO:0000313" key="4">
    <source>
        <dbReference type="EMBL" id="AZA13982.1"/>
    </source>
</evidence>
<organism evidence="4 5">
    <name type="scientific">Corynebacterium choanae</name>
    <dbReference type="NCBI Taxonomy" id="1862358"/>
    <lineage>
        <taxon>Bacteria</taxon>
        <taxon>Bacillati</taxon>
        <taxon>Actinomycetota</taxon>
        <taxon>Actinomycetes</taxon>
        <taxon>Mycobacteriales</taxon>
        <taxon>Corynebacteriaceae</taxon>
        <taxon>Corynebacterium</taxon>
    </lineage>
</organism>
<feature type="transmembrane region" description="Helical" evidence="3">
    <location>
        <begin position="6"/>
        <end position="24"/>
    </location>
</feature>
<sequence>MWIVAPIHRVSWFCCIAFSWFCSLKRVKLPWNKDETSTPAATETPVVQPQEQLPKGYTPKKGRPTPKRNEVELAKGVRHAPVRPAETPAEARARRKELKASMSREEWKALKRREKDELKKAQQRTRAAMDRGDERFLLERDKGPAKAYIRDWVDARRFFSTLMLPIAVLLLVFMIAGQKFPEVAAYSSMFGLLAMIIFVVEGIWLGRKSASEALEHYPDTPETKMSLGFYAYSRASQPRRLRSPKPRLEVGGAPVAH</sequence>
<feature type="region of interest" description="Disordered" evidence="2">
    <location>
        <begin position="237"/>
        <end position="257"/>
    </location>
</feature>
<evidence type="ECO:0008006" key="6">
    <source>
        <dbReference type="Google" id="ProtNLM"/>
    </source>
</evidence>
<keyword evidence="5" id="KW-1185">Reference proteome</keyword>
<feature type="transmembrane region" description="Helical" evidence="3">
    <location>
        <begin position="158"/>
        <end position="177"/>
    </location>
</feature>
<dbReference type="Proteomes" id="UP000269019">
    <property type="component" value="Chromosome"/>
</dbReference>
<dbReference type="EMBL" id="CP033896">
    <property type="protein sequence ID" value="AZA13982.1"/>
    <property type="molecule type" value="Genomic_DNA"/>
</dbReference>
<keyword evidence="3" id="KW-0812">Transmembrane</keyword>
<keyword evidence="1" id="KW-0175">Coiled coil</keyword>
<evidence type="ECO:0000256" key="2">
    <source>
        <dbReference type="SAM" id="MobiDB-lite"/>
    </source>
</evidence>
<feature type="compositionally biased region" description="Polar residues" evidence="2">
    <location>
        <begin position="37"/>
        <end position="51"/>
    </location>
</feature>
<keyword evidence="3" id="KW-1133">Transmembrane helix</keyword>
<feature type="coiled-coil region" evidence="1">
    <location>
        <begin position="104"/>
        <end position="131"/>
    </location>
</feature>
<gene>
    <name evidence="4" type="ORF">CCHOA_07950</name>
</gene>
<proteinExistence type="predicted"/>